<dbReference type="InterPro" id="IPR025110">
    <property type="entry name" value="AMP-bd_C"/>
</dbReference>
<dbReference type="EC" id="6.2.1.17" evidence="3"/>
<dbReference type="InterPro" id="IPR042099">
    <property type="entry name" value="ANL_N_sf"/>
</dbReference>
<evidence type="ECO:0000259" key="11">
    <source>
        <dbReference type="Pfam" id="PF13193"/>
    </source>
</evidence>
<reference evidence="13 14" key="1">
    <citation type="submission" date="2018-04" db="EMBL/GenBank/DDBJ databases">
        <authorList>
            <person name="Zhang X."/>
            <person name="Yuan J."/>
            <person name="Li F."/>
            <person name="Xiang J."/>
        </authorList>
    </citation>
    <scope>NUCLEOTIDE SEQUENCE [LARGE SCALE GENOMIC DNA]</scope>
    <source>
        <tissue evidence="13">Muscle</tissue>
    </source>
</reference>
<evidence type="ECO:0000256" key="6">
    <source>
        <dbReference type="ARBA" id="ARBA00040004"/>
    </source>
</evidence>
<dbReference type="STRING" id="6689.A0A3R7MAN3"/>
<comment type="catalytic activity">
    <reaction evidence="8">
        <text>butanoate + ATP + CoA = butanoyl-CoA + AMP + diphosphate</text>
        <dbReference type="Rhea" id="RHEA:46172"/>
        <dbReference type="ChEBI" id="CHEBI:17968"/>
        <dbReference type="ChEBI" id="CHEBI:30616"/>
        <dbReference type="ChEBI" id="CHEBI:33019"/>
        <dbReference type="ChEBI" id="CHEBI:57287"/>
        <dbReference type="ChEBI" id="CHEBI:57371"/>
        <dbReference type="ChEBI" id="CHEBI:456215"/>
    </reaction>
    <physiologicalReaction direction="left-to-right" evidence="8">
        <dbReference type="Rhea" id="RHEA:46173"/>
    </physiologicalReaction>
</comment>
<evidence type="ECO:0000313" key="13">
    <source>
        <dbReference type="EMBL" id="ROT71552.1"/>
    </source>
</evidence>
<evidence type="ECO:0000256" key="2">
    <source>
        <dbReference type="ARBA" id="ARBA00006432"/>
    </source>
</evidence>
<dbReference type="EMBL" id="QCYY01002281">
    <property type="protein sequence ID" value="ROT71552.1"/>
    <property type="molecule type" value="Genomic_DNA"/>
</dbReference>
<dbReference type="SUPFAM" id="SSF56801">
    <property type="entry name" value="Acetyl-CoA synthetase-like"/>
    <property type="match status" value="1"/>
</dbReference>
<evidence type="ECO:0000256" key="5">
    <source>
        <dbReference type="ARBA" id="ARBA00029726"/>
    </source>
</evidence>
<dbReference type="EC" id="6.2.1.1" evidence="4"/>
<dbReference type="Gene3D" id="3.30.300.30">
    <property type="match status" value="1"/>
</dbReference>
<feature type="domain" description="AMP-dependent synthetase/ligase" evidence="10">
    <location>
        <begin position="118"/>
        <end position="502"/>
    </location>
</feature>
<dbReference type="InterPro" id="IPR045851">
    <property type="entry name" value="AMP-bd_C_sf"/>
</dbReference>
<organism evidence="13 14">
    <name type="scientific">Penaeus vannamei</name>
    <name type="common">Whiteleg shrimp</name>
    <name type="synonym">Litopenaeus vannamei</name>
    <dbReference type="NCBI Taxonomy" id="6689"/>
    <lineage>
        <taxon>Eukaryota</taxon>
        <taxon>Metazoa</taxon>
        <taxon>Ecdysozoa</taxon>
        <taxon>Arthropoda</taxon>
        <taxon>Crustacea</taxon>
        <taxon>Multicrustacea</taxon>
        <taxon>Malacostraca</taxon>
        <taxon>Eumalacostraca</taxon>
        <taxon>Eucarida</taxon>
        <taxon>Decapoda</taxon>
        <taxon>Dendrobranchiata</taxon>
        <taxon>Penaeoidea</taxon>
        <taxon>Penaeidae</taxon>
        <taxon>Penaeus</taxon>
    </lineage>
</organism>
<dbReference type="FunFam" id="3.40.50.12780:FF:000011">
    <property type="entry name" value="Acetyl-coenzyme A synthetase 2-like, mitochondrial"/>
    <property type="match status" value="1"/>
</dbReference>
<evidence type="ECO:0000259" key="10">
    <source>
        <dbReference type="Pfam" id="PF00501"/>
    </source>
</evidence>
<dbReference type="PANTHER" id="PTHR43347">
    <property type="entry name" value="ACYL-COA SYNTHETASE"/>
    <property type="match status" value="1"/>
</dbReference>
<reference evidence="13 14" key="2">
    <citation type="submission" date="2019-01" db="EMBL/GenBank/DDBJ databases">
        <title>The decoding of complex shrimp genome reveals the adaptation for benthos swimmer, frequently molting mechanism and breeding impact on genome.</title>
        <authorList>
            <person name="Sun Y."/>
            <person name="Gao Y."/>
            <person name="Yu Y."/>
        </authorList>
    </citation>
    <scope>NUCLEOTIDE SEQUENCE [LARGE SCALE GENOMIC DNA]</scope>
    <source>
        <tissue evidence="13">Muscle</tissue>
    </source>
</reference>
<comment type="similarity">
    <text evidence="2">Belongs to the ATP-dependent AMP-binding enzyme family.</text>
</comment>
<evidence type="ECO:0000259" key="12">
    <source>
        <dbReference type="Pfam" id="PF16177"/>
    </source>
</evidence>
<feature type="domain" description="Acetyl-coenzyme A synthetase N-terminal" evidence="12">
    <location>
        <begin position="57"/>
        <end position="111"/>
    </location>
</feature>
<dbReference type="GO" id="GO:0005759">
    <property type="term" value="C:mitochondrial matrix"/>
    <property type="evidence" value="ECO:0007669"/>
    <property type="project" value="TreeGrafter"/>
</dbReference>
<dbReference type="PANTHER" id="PTHR43347:SF3">
    <property type="entry name" value="ACYL-COA SYNTHETASE SHORT-CHAIN FAMILY MEMBER 3, MITOCHONDRIAL"/>
    <property type="match status" value="1"/>
</dbReference>
<evidence type="ECO:0000256" key="4">
    <source>
        <dbReference type="ARBA" id="ARBA00013275"/>
    </source>
</evidence>
<evidence type="ECO:0000256" key="9">
    <source>
        <dbReference type="ARBA" id="ARBA00049004"/>
    </source>
</evidence>
<dbReference type="Proteomes" id="UP000283509">
    <property type="component" value="Unassembled WGS sequence"/>
</dbReference>
<dbReference type="InterPro" id="IPR020845">
    <property type="entry name" value="AMP-binding_CS"/>
</dbReference>
<comment type="catalytic activity">
    <reaction evidence="9">
        <text>propanoate + ATP + CoA = propanoyl-CoA + AMP + diphosphate</text>
        <dbReference type="Rhea" id="RHEA:20373"/>
        <dbReference type="ChEBI" id="CHEBI:17272"/>
        <dbReference type="ChEBI" id="CHEBI:30616"/>
        <dbReference type="ChEBI" id="CHEBI:33019"/>
        <dbReference type="ChEBI" id="CHEBI:57287"/>
        <dbReference type="ChEBI" id="CHEBI:57392"/>
        <dbReference type="ChEBI" id="CHEBI:456215"/>
        <dbReference type="EC" id="6.2.1.17"/>
    </reaction>
    <physiologicalReaction direction="left-to-right" evidence="9">
        <dbReference type="Rhea" id="RHEA:20374"/>
    </physiologicalReaction>
</comment>
<keyword evidence="14" id="KW-1185">Reference proteome</keyword>
<protein>
    <recommendedName>
        <fullName evidence="6">Acyl-CoA synthetase short-chain family member 3, mitochondrial</fullName>
        <ecNumber evidence="4">6.2.1.1</ecNumber>
        <ecNumber evidence="3">6.2.1.17</ecNumber>
    </recommendedName>
    <alternativeName>
        <fullName evidence="7">Acetate--CoA ligase 3</fullName>
    </alternativeName>
    <alternativeName>
        <fullName evidence="5">Propionate--CoA ligase</fullName>
    </alternativeName>
</protein>
<dbReference type="Pfam" id="PF16177">
    <property type="entry name" value="ACAS_N"/>
    <property type="match status" value="1"/>
</dbReference>
<dbReference type="Gene3D" id="3.40.50.12780">
    <property type="entry name" value="N-terminal domain of ligase-like"/>
    <property type="match status" value="1"/>
</dbReference>
<dbReference type="Pfam" id="PF00501">
    <property type="entry name" value="AMP-binding"/>
    <property type="match status" value="1"/>
</dbReference>
<dbReference type="GO" id="GO:0050218">
    <property type="term" value="F:propionate-CoA ligase activity"/>
    <property type="evidence" value="ECO:0007669"/>
    <property type="project" value="UniProtKB-EC"/>
</dbReference>
<dbReference type="InterPro" id="IPR000873">
    <property type="entry name" value="AMP-dep_synth/lig_dom"/>
</dbReference>
<evidence type="ECO:0000313" key="14">
    <source>
        <dbReference type="Proteomes" id="UP000283509"/>
    </source>
</evidence>
<accession>A0A3R7MAN3</accession>
<gene>
    <name evidence="13" type="ORF">C7M84_010130</name>
</gene>
<sequence length="691" mass="75477">MLAWKAGVRSILTCVSKQKWPYRTRARTCRQNVRGAGSCHARNSHTAASGKGAVGTYDDLYRRSIDEPEEFWDEVGRGVEWHEPYTRVLDNSQEPFTKWFVGGKLNTCHNAVDRHVSAGRGDQVALIHESPITKSLAKKTFSQLEEEVSRVAGGLARMGVGVGDRVMVYMPMVPEAVVAMLATVRLGAVHSVVFGGFAARELATRISHLEPRVVVTASCGVEPSRLVRYKPILDEAIALSSHKPRNVVMLQRSGLEEAPLSPGRDVAWQDLVASSPRHDCVPVDANHPCYILYTSGTTGQPKGIVRPSGGHAAVLSWTMGAVYGMAPGEVWWAASDLGWIVGHSYICYAPLLNGNTSIVYEGKPVGTPDAGQFFRVIRDHGVSGMFTAPTALRAIKREDPEVVEGRKYDTASLRYLFVAGEPLDHETRVWSEKSFGAPVLDNWWQTETGFPITAHSVGMNMSLNPPRNASGKPMVGYNLSVLTEEGREAGPGELGRIVCRLPLPPCCMSTLYRADDRFVDTYFREYPGYYDTMDAGMRDAQGYVAVMSRDDDVINVAGHRLSTLALEEAMLEHPDVVDAAVVGVPDDMKGEVPLGLFVVNAGSELTEEQVSKELVDVVRRVIGPVAAFRLSGAVKGLPRTRSGKTARKSIADLARDKAIKISPTIEDPKVYEDIHATLKRLGFALKVPTPS</sequence>
<evidence type="ECO:0000256" key="1">
    <source>
        <dbReference type="ARBA" id="ARBA00001884"/>
    </source>
</evidence>
<dbReference type="Pfam" id="PF13193">
    <property type="entry name" value="AMP-binding_C"/>
    <property type="match status" value="1"/>
</dbReference>
<feature type="domain" description="AMP-binding enzyme C-terminal" evidence="11">
    <location>
        <begin position="566"/>
        <end position="644"/>
    </location>
</feature>
<evidence type="ECO:0000256" key="7">
    <source>
        <dbReference type="ARBA" id="ARBA00042755"/>
    </source>
</evidence>
<dbReference type="AlphaFoldDB" id="A0A3R7MAN3"/>
<dbReference type="InterPro" id="IPR032387">
    <property type="entry name" value="ACAS_N"/>
</dbReference>
<dbReference type="OrthoDB" id="1706066at2759"/>
<evidence type="ECO:0000256" key="3">
    <source>
        <dbReference type="ARBA" id="ARBA00012985"/>
    </source>
</evidence>
<comment type="caution">
    <text evidence="13">The sequence shown here is derived from an EMBL/GenBank/DDBJ whole genome shotgun (WGS) entry which is preliminary data.</text>
</comment>
<proteinExistence type="inferred from homology"/>
<name>A0A3R7MAN3_PENVA</name>
<comment type="catalytic activity">
    <reaction evidence="1">
        <text>acetate + ATP + CoA = acetyl-CoA + AMP + diphosphate</text>
        <dbReference type="Rhea" id="RHEA:23176"/>
        <dbReference type="ChEBI" id="CHEBI:30089"/>
        <dbReference type="ChEBI" id="CHEBI:30616"/>
        <dbReference type="ChEBI" id="CHEBI:33019"/>
        <dbReference type="ChEBI" id="CHEBI:57287"/>
        <dbReference type="ChEBI" id="CHEBI:57288"/>
        <dbReference type="ChEBI" id="CHEBI:456215"/>
        <dbReference type="EC" id="6.2.1.1"/>
    </reaction>
    <physiologicalReaction direction="left-to-right" evidence="1">
        <dbReference type="Rhea" id="RHEA:23177"/>
    </physiologicalReaction>
</comment>
<dbReference type="GO" id="GO:0003987">
    <property type="term" value="F:acetate-CoA ligase activity"/>
    <property type="evidence" value="ECO:0007669"/>
    <property type="project" value="UniProtKB-EC"/>
</dbReference>
<evidence type="ECO:0000256" key="8">
    <source>
        <dbReference type="ARBA" id="ARBA00047935"/>
    </source>
</evidence>
<dbReference type="PROSITE" id="PS00455">
    <property type="entry name" value="AMP_BINDING"/>
    <property type="match status" value="1"/>
</dbReference>